<evidence type="ECO:0000259" key="3">
    <source>
        <dbReference type="Pfam" id="PF03544"/>
    </source>
</evidence>
<accession>A0A7X1B107</accession>
<comment type="caution">
    <text evidence="4">The sequence shown here is derived from an EMBL/GenBank/DDBJ whole genome shotgun (WGS) entry which is preliminary data.</text>
</comment>
<evidence type="ECO:0000256" key="2">
    <source>
        <dbReference type="SAM" id="Phobius"/>
    </source>
</evidence>
<sequence>MGKSLKRGDRLIPALVAGVLTFLLFLLLPLSRMLSPDSDEERWNVREITPAQVPPPPPPEPVESQQSSLASAAAPDLRPAPEQLSLKALPITLSVNPDADLIASPAISSLAGGFNAGDEIRRFTFADLDGGPRVLSVPPVSIPLRLARRGFGRGRVVFSIRILTDGSVEILDVLESTHPELIDAARRSASRARFEPPEINGQPVEVEGKWPLLIDASPR</sequence>
<keyword evidence="2" id="KW-0472">Membrane</keyword>
<organism evidence="4 5">
    <name type="scientific">Puniceicoccus vermicola</name>
    <dbReference type="NCBI Taxonomy" id="388746"/>
    <lineage>
        <taxon>Bacteria</taxon>
        <taxon>Pseudomonadati</taxon>
        <taxon>Verrucomicrobiota</taxon>
        <taxon>Opitutia</taxon>
        <taxon>Puniceicoccales</taxon>
        <taxon>Puniceicoccaceae</taxon>
        <taxon>Puniceicoccus</taxon>
    </lineage>
</organism>
<dbReference type="GO" id="GO:0055085">
    <property type="term" value="P:transmembrane transport"/>
    <property type="evidence" value="ECO:0007669"/>
    <property type="project" value="InterPro"/>
</dbReference>
<feature type="domain" description="TonB C-terminal" evidence="3">
    <location>
        <begin position="148"/>
        <end position="210"/>
    </location>
</feature>
<dbReference type="Gene3D" id="3.30.1150.10">
    <property type="match status" value="1"/>
</dbReference>
<dbReference type="InterPro" id="IPR037682">
    <property type="entry name" value="TonB_C"/>
</dbReference>
<dbReference type="AlphaFoldDB" id="A0A7X1B107"/>
<gene>
    <name evidence="4" type="ORF">H5P30_17795</name>
</gene>
<name>A0A7X1B107_9BACT</name>
<feature type="region of interest" description="Disordered" evidence="1">
    <location>
        <begin position="49"/>
        <end position="74"/>
    </location>
</feature>
<feature type="transmembrane region" description="Helical" evidence="2">
    <location>
        <begin position="12"/>
        <end position="30"/>
    </location>
</feature>
<dbReference type="EMBL" id="JACHVA010000127">
    <property type="protein sequence ID" value="MBC2603638.1"/>
    <property type="molecule type" value="Genomic_DNA"/>
</dbReference>
<keyword evidence="5" id="KW-1185">Reference proteome</keyword>
<evidence type="ECO:0000313" key="5">
    <source>
        <dbReference type="Proteomes" id="UP000525652"/>
    </source>
</evidence>
<dbReference type="SUPFAM" id="SSF74653">
    <property type="entry name" value="TolA/TonB C-terminal domain"/>
    <property type="match status" value="1"/>
</dbReference>
<protein>
    <submittedName>
        <fullName evidence="4">Energy transducer TonB</fullName>
    </submittedName>
</protein>
<keyword evidence="2" id="KW-1133">Transmembrane helix</keyword>
<evidence type="ECO:0000313" key="4">
    <source>
        <dbReference type="EMBL" id="MBC2603638.1"/>
    </source>
</evidence>
<feature type="compositionally biased region" description="Pro residues" evidence="1">
    <location>
        <begin position="52"/>
        <end position="61"/>
    </location>
</feature>
<dbReference type="Proteomes" id="UP000525652">
    <property type="component" value="Unassembled WGS sequence"/>
</dbReference>
<keyword evidence="2" id="KW-0812">Transmembrane</keyword>
<evidence type="ECO:0000256" key="1">
    <source>
        <dbReference type="SAM" id="MobiDB-lite"/>
    </source>
</evidence>
<reference evidence="4 5" key="1">
    <citation type="submission" date="2020-07" db="EMBL/GenBank/DDBJ databases">
        <authorList>
            <person name="Feng X."/>
        </authorList>
    </citation>
    <scope>NUCLEOTIDE SEQUENCE [LARGE SCALE GENOMIC DNA]</scope>
    <source>
        <strain evidence="4 5">JCM14086</strain>
    </source>
</reference>
<proteinExistence type="predicted"/>
<dbReference type="Pfam" id="PF03544">
    <property type="entry name" value="TonB_C"/>
    <property type="match status" value="1"/>
</dbReference>
<dbReference type="RefSeq" id="WP_185694260.1">
    <property type="nucleotide sequence ID" value="NZ_JACHVA010000127.1"/>
</dbReference>
<feature type="compositionally biased region" description="Low complexity" evidence="1">
    <location>
        <begin position="62"/>
        <end position="74"/>
    </location>
</feature>